<dbReference type="Proteomes" id="UP000029385">
    <property type="component" value="Unassembled WGS sequence"/>
</dbReference>
<evidence type="ECO:0000313" key="2">
    <source>
        <dbReference type="EMBL" id="KFN43051.1"/>
    </source>
</evidence>
<comment type="caution">
    <text evidence="2">The sequence shown here is derived from an EMBL/GenBank/DDBJ whole genome shotgun (WGS) entry which is preliminary data.</text>
</comment>
<feature type="transmembrane region" description="Helical" evidence="1">
    <location>
        <begin position="104"/>
        <end position="127"/>
    </location>
</feature>
<feature type="transmembrane region" description="Helical" evidence="1">
    <location>
        <begin position="47"/>
        <end position="65"/>
    </location>
</feature>
<evidence type="ECO:0000256" key="1">
    <source>
        <dbReference type="SAM" id="Phobius"/>
    </source>
</evidence>
<accession>A0A091AUH0</accession>
<protein>
    <submittedName>
        <fullName evidence="2">Uncharacterized protein</fullName>
    </submittedName>
</protein>
<organism evidence="2 3">
    <name type="scientific">Arenimonas oryziterrae DSM 21050 = YC6267</name>
    <dbReference type="NCBI Taxonomy" id="1121015"/>
    <lineage>
        <taxon>Bacteria</taxon>
        <taxon>Pseudomonadati</taxon>
        <taxon>Pseudomonadota</taxon>
        <taxon>Gammaproteobacteria</taxon>
        <taxon>Lysobacterales</taxon>
        <taxon>Lysobacteraceae</taxon>
        <taxon>Arenimonas</taxon>
    </lineage>
</organism>
<evidence type="ECO:0000313" key="3">
    <source>
        <dbReference type="Proteomes" id="UP000029385"/>
    </source>
</evidence>
<keyword evidence="1" id="KW-0812">Transmembrane</keyword>
<dbReference type="PATRIC" id="fig|1121015.4.peg.1648"/>
<dbReference type="EMBL" id="AVCI01000006">
    <property type="protein sequence ID" value="KFN43051.1"/>
    <property type="molecule type" value="Genomic_DNA"/>
</dbReference>
<dbReference type="AlphaFoldDB" id="A0A091AUH0"/>
<reference evidence="2 3" key="1">
    <citation type="submission" date="2013-09" db="EMBL/GenBank/DDBJ databases">
        <title>Genome sequencing of Arenimonas oryziterrae.</title>
        <authorList>
            <person name="Chen F."/>
            <person name="Wang G."/>
        </authorList>
    </citation>
    <scope>NUCLEOTIDE SEQUENCE [LARGE SCALE GENOMIC DNA]</scope>
    <source>
        <strain evidence="2 3">YC6267</strain>
    </source>
</reference>
<keyword evidence="3" id="KW-1185">Reference proteome</keyword>
<keyword evidence="1" id="KW-0472">Membrane</keyword>
<feature type="transmembrane region" description="Helical" evidence="1">
    <location>
        <begin position="72"/>
        <end position="92"/>
    </location>
</feature>
<gene>
    <name evidence="2" type="ORF">N789_10845</name>
</gene>
<name>A0A091AUH0_9GAMM</name>
<keyword evidence="1" id="KW-1133">Transmembrane helix</keyword>
<sequence length="131" mass="13655">MSPASATAGNALSANQAIVLLIVLHALFGAGQGLAIGEEGAGNVLEVLHFVATAGVIFYWASLDARARPQALSAMQSVGIVLLGYFAMPFYLASARPPDTWPRWLSKGLAALACIITAFFVAFSLAARYLG</sequence>
<proteinExistence type="predicted"/>
<dbReference type="STRING" id="1121015.GCA_000420545_02400"/>